<dbReference type="AlphaFoldDB" id="A0A1U7M5P9"/>
<dbReference type="OrthoDB" id="1746166at2"/>
<dbReference type="Proteomes" id="UP000186112">
    <property type="component" value="Unassembled WGS sequence"/>
</dbReference>
<sequence>MVHGFTKITPINGFDAINPDNARQNNYAWSMAEMGDYIYVGTGRNIFYNVFKGISQSIGIEINFPDILIPKNYDNSAEIWRYKRDGSEGWKRVFKAQEGIEGFRFMIRYTTPGGETAIYAGVSIGYSMDDEADAEEVAFYPGGYSIKQNISNEEPKVKIFKSTNGYDWEELRSDIPGTSTRSMVVHNGKLYMSVLNELSSDFGTRIYVSEDPEYEGWELVTSQGDRNTNPNDGVVIMESFNNHLYAGTGQDEGFELWRTIGVHPEQNRWVRVIDKGAGDALNQGPLTLGVFKNHLYVGAIYSPFDVNLRYGSFKPFDLIRIDKNDNWELVVGGSPFEPTNPETGVRGQALSGLPSGFGNPFNLYCWQLQEHNGEFYLGTFDWLVLVVPMLLANLSLITEDTSMGNLLQEILDYIPAQFLNYIINPPFSIFRGFDLFKSSDGVRWVPVTINGLDNPYNYGVRNIFSSEDGHLYLGTANVFEGLEVWKK</sequence>
<dbReference type="SUPFAM" id="SSF110296">
    <property type="entry name" value="Oligoxyloglucan reducing end-specific cellobiohydrolase"/>
    <property type="match status" value="1"/>
</dbReference>
<accession>A0A1U7M5P9</accession>
<dbReference type="EMBL" id="LTDM01000022">
    <property type="protein sequence ID" value="OLS02611.1"/>
    <property type="molecule type" value="Genomic_DNA"/>
</dbReference>
<keyword evidence="2" id="KW-1185">Reference proteome</keyword>
<protein>
    <submittedName>
        <fullName evidence="1">Uncharacterized protein</fullName>
    </submittedName>
</protein>
<name>A0A1U7M5P9_TISCR</name>
<dbReference type="RefSeq" id="WP_075726510.1">
    <property type="nucleotide sequence ID" value="NZ_LTDM01000022.1"/>
</dbReference>
<evidence type="ECO:0000313" key="1">
    <source>
        <dbReference type="EMBL" id="OLS02611.1"/>
    </source>
</evidence>
<comment type="caution">
    <text evidence="1">The sequence shown here is derived from an EMBL/GenBank/DDBJ whole genome shotgun (WGS) entry which is preliminary data.</text>
</comment>
<reference evidence="1 2" key="1">
    <citation type="submission" date="2016-02" db="EMBL/GenBank/DDBJ databases">
        <title>Genome sequence of Tissierella creatinophila DSM 6911.</title>
        <authorList>
            <person name="Poehlein A."/>
            <person name="Daniel R."/>
        </authorList>
    </citation>
    <scope>NUCLEOTIDE SEQUENCE [LARGE SCALE GENOMIC DNA]</scope>
    <source>
        <strain evidence="1 2">DSM 6911</strain>
    </source>
</reference>
<proteinExistence type="predicted"/>
<gene>
    <name evidence="1" type="ORF">TICRE_14120</name>
</gene>
<evidence type="ECO:0000313" key="2">
    <source>
        <dbReference type="Proteomes" id="UP000186112"/>
    </source>
</evidence>
<organism evidence="1 2">
    <name type="scientific">Tissierella creatinophila DSM 6911</name>
    <dbReference type="NCBI Taxonomy" id="1123403"/>
    <lineage>
        <taxon>Bacteria</taxon>
        <taxon>Bacillati</taxon>
        <taxon>Bacillota</taxon>
        <taxon>Tissierellia</taxon>
        <taxon>Tissierellales</taxon>
        <taxon>Tissierellaceae</taxon>
        <taxon>Tissierella</taxon>
    </lineage>
</organism>